<feature type="transmembrane region" description="Helical" evidence="9">
    <location>
        <begin position="321"/>
        <end position="340"/>
    </location>
</feature>
<reference evidence="10 11" key="1">
    <citation type="submission" date="2024-04" db="EMBL/GenBank/DDBJ databases">
        <title>Tritrichomonas musculus Genome.</title>
        <authorList>
            <person name="Alves-Ferreira E."/>
            <person name="Grigg M."/>
            <person name="Lorenzi H."/>
            <person name="Galac M."/>
        </authorList>
    </citation>
    <scope>NUCLEOTIDE SEQUENCE [LARGE SCALE GENOMIC DNA]</scope>
    <source>
        <strain evidence="10 11">EAF2021</strain>
    </source>
</reference>
<evidence type="ECO:0000256" key="7">
    <source>
        <dbReference type="ARBA" id="ARBA00023136"/>
    </source>
</evidence>
<keyword evidence="11" id="KW-1185">Reference proteome</keyword>
<feature type="transmembrane region" description="Helical" evidence="9">
    <location>
        <begin position="42"/>
        <end position="64"/>
    </location>
</feature>
<comment type="caution">
    <text evidence="10">The sequence shown here is derived from an EMBL/GenBank/DDBJ whole genome shotgun (WGS) entry which is preliminary data.</text>
</comment>
<proteinExistence type="inferred from homology"/>
<feature type="compositionally biased region" description="Acidic residues" evidence="8">
    <location>
        <begin position="501"/>
        <end position="520"/>
    </location>
</feature>
<evidence type="ECO:0000256" key="1">
    <source>
        <dbReference type="ARBA" id="ARBA00004651"/>
    </source>
</evidence>
<feature type="transmembrane region" description="Helical" evidence="9">
    <location>
        <begin position="222"/>
        <end position="245"/>
    </location>
</feature>
<dbReference type="CDD" id="cd12082">
    <property type="entry name" value="MATE_like"/>
    <property type="match status" value="1"/>
</dbReference>
<keyword evidence="7 9" id="KW-0472">Membrane</keyword>
<feature type="transmembrane region" description="Helical" evidence="9">
    <location>
        <begin position="352"/>
        <end position="373"/>
    </location>
</feature>
<feature type="compositionally biased region" description="Basic and acidic residues" evidence="8">
    <location>
        <begin position="521"/>
        <end position="534"/>
    </location>
</feature>
<feature type="transmembrane region" description="Helical" evidence="9">
    <location>
        <begin position="455"/>
        <end position="474"/>
    </location>
</feature>
<evidence type="ECO:0000256" key="6">
    <source>
        <dbReference type="ARBA" id="ARBA00022989"/>
    </source>
</evidence>
<evidence type="ECO:0008006" key="12">
    <source>
        <dbReference type="Google" id="ProtNLM"/>
    </source>
</evidence>
<sequence length="534" mass="59604">MNNVVQQESEGEEKYREDEIEDVPDLIVPDEEEKRLGKRPPLITIILLSIGPLISQIVNALYGLVDSLWVAKSIGPKGVAVFGAVYVVEFISVSVSQYLSNSLSARVSYLFGQQQGDKCGQLYVDFLRFSILLAILVPSVVLPITKPLVIWFGADKELAQSCLYYMIPRTCGSFINFIYMIGCGLVQAQGRALLYACVQASSFILNMAVFDPLFLLGFRTPIWGASLATVCSELFAGTFLVIMAFRGKLSIYPQCKMFILPFSKQTFSALRVGFSSFIQNISLTLPVLLMQKYYNSAAQHIGIYDIAIQIWAVIEKLYQIVGGICIAFSQGLLPTASYAYGAGRLNRVSRLIIHAYWLSTALSTLFSIFMIALPKQISSIWSKDPDFLYWAKKLVPVTYYSAPFFSMQYIAPTVLQSMKRVLPSTLLSILTLLLPIPVFSSILYFTNKNSPKRILFTYTLNDAYSCVVSIFFLIKPMKLLCNSEKSNSGEFSRETSPDVSIVDENESDSENEDVGVDVEDTNNRISEDKKGNQV</sequence>
<dbReference type="InterPro" id="IPR002528">
    <property type="entry name" value="MATE_fam"/>
</dbReference>
<feature type="transmembrane region" description="Helical" evidence="9">
    <location>
        <begin position="266"/>
        <end position="285"/>
    </location>
</feature>
<keyword evidence="5 9" id="KW-0812">Transmembrane</keyword>
<keyword evidence="4" id="KW-1003">Cell membrane</keyword>
<comment type="similarity">
    <text evidence="2">Belongs to the multi antimicrobial extrusion (MATE) (TC 2.A.66.1) family.</text>
</comment>
<feature type="transmembrane region" description="Helical" evidence="9">
    <location>
        <begin position="122"/>
        <end position="144"/>
    </location>
</feature>
<dbReference type="PANTHER" id="PTHR43549">
    <property type="entry name" value="MULTIDRUG RESISTANCE PROTEIN YPNP-RELATED"/>
    <property type="match status" value="1"/>
</dbReference>
<organism evidence="10 11">
    <name type="scientific">Tritrichomonas musculus</name>
    <dbReference type="NCBI Taxonomy" id="1915356"/>
    <lineage>
        <taxon>Eukaryota</taxon>
        <taxon>Metamonada</taxon>
        <taxon>Parabasalia</taxon>
        <taxon>Tritrichomonadida</taxon>
        <taxon>Tritrichomonadidae</taxon>
        <taxon>Tritrichomonas</taxon>
    </lineage>
</organism>
<feature type="transmembrane region" description="Helical" evidence="9">
    <location>
        <begin position="79"/>
        <end position="101"/>
    </location>
</feature>
<evidence type="ECO:0000256" key="2">
    <source>
        <dbReference type="ARBA" id="ARBA00010199"/>
    </source>
</evidence>
<evidence type="ECO:0000256" key="8">
    <source>
        <dbReference type="SAM" id="MobiDB-lite"/>
    </source>
</evidence>
<keyword evidence="6 9" id="KW-1133">Transmembrane helix</keyword>
<feature type="transmembrane region" description="Helical" evidence="9">
    <location>
        <begin position="192"/>
        <end position="210"/>
    </location>
</feature>
<keyword evidence="3" id="KW-0813">Transport</keyword>
<dbReference type="EMBL" id="JAPFFF010000008">
    <property type="protein sequence ID" value="KAK8885061.1"/>
    <property type="molecule type" value="Genomic_DNA"/>
</dbReference>
<evidence type="ECO:0000256" key="3">
    <source>
        <dbReference type="ARBA" id="ARBA00022448"/>
    </source>
</evidence>
<dbReference type="InterPro" id="IPR052031">
    <property type="entry name" value="Membrane_Transporter-Flippase"/>
</dbReference>
<comment type="subcellular location">
    <subcellularLocation>
        <location evidence="1">Cell membrane</location>
        <topology evidence="1">Multi-pass membrane protein</topology>
    </subcellularLocation>
</comment>
<protein>
    <recommendedName>
        <fullName evidence="12">MatE family protein</fullName>
    </recommendedName>
</protein>
<accession>A0ABR2K287</accession>
<feature type="transmembrane region" description="Helical" evidence="9">
    <location>
        <begin position="421"/>
        <end position="443"/>
    </location>
</feature>
<name>A0ABR2K287_9EUKA</name>
<feature type="transmembrane region" description="Helical" evidence="9">
    <location>
        <begin position="164"/>
        <end position="185"/>
    </location>
</feature>
<evidence type="ECO:0000256" key="5">
    <source>
        <dbReference type="ARBA" id="ARBA00022692"/>
    </source>
</evidence>
<feature type="transmembrane region" description="Helical" evidence="9">
    <location>
        <begin position="394"/>
        <end position="415"/>
    </location>
</feature>
<dbReference type="Proteomes" id="UP001470230">
    <property type="component" value="Unassembled WGS sequence"/>
</dbReference>
<evidence type="ECO:0000256" key="9">
    <source>
        <dbReference type="SAM" id="Phobius"/>
    </source>
</evidence>
<dbReference type="PANTHER" id="PTHR43549:SF2">
    <property type="entry name" value="MULTIDRUG RESISTANCE PROTEIN NORM-RELATED"/>
    <property type="match status" value="1"/>
</dbReference>
<gene>
    <name evidence="10" type="ORF">M9Y10_044190</name>
</gene>
<dbReference type="Pfam" id="PF01554">
    <property type="entry name" value="MatE"/>
    <property type="match status" value="2"/>
</dbReference>
<evidence type="ECO:0000313" key="11">
    <source>
        <dbReference type="Proteomes" id="UP001470230"/>
    </source>
</evidence>
<evidence type="ECO:0000313" key="10">
    <source>
        <dbReference type="EMBL" id="KAK8885061.1"/>
    </source>
</evidence>
<evidence type="ECO:0000256" key="4">
    <source>
        <dbReference type="ARBA" id="ARBA00022475"/>
    </source>
</evidence>
<feature type="region of interest" description="Disordered" evidence="8">
    <location>
        <begin position="486"/>
        <end position="534"/>
    </location>
</feature>